<evidence type="ECO:0000259" key="6">
    <source>
        <dbReference type="PROSITE" id="PS50863"/>
    </source>
</evidence>
<organism evidence="7 8">
    <name type="scientific">Malus domestica</name>
    <name type="common">Apple</name>
    <name type="synonym">Pyrus malus</name>
    <dbReference type="NCBI Taxonomy" id="3750"/>
    <lineage>
        <taxon>Eukaryota</taxon>
        <taxon>Viridiplantae</taxon>
        <taxon>Streptophyta</taxon>
        <taxon>Embryophyta</taxon>
        <taxon>Tracheophyta</taxon>
        <taxon>Spermatophyta</taxon>
        <taxon>Magnoliopsida</taxon>
        <taxon>eudicotyledons</taxon>
        <taxon>Gunneridae</taxon>
        <taxon>Pentapetalae</taxon>
        <taxon>rosids</taxon>
        <taxon>fabids</taxon>
        <taxon>Rosales</taxon>
        <taxon>Rosaceae</taxon>
        <taxon>Amygdaloideae</taxon>
        <taxon>Maleae</taxon>
        <taxon>Malus</taxon>
    </lineage>
</organism>
<sequence length="103" mass="12034">MSYRDCKNIKLLICESYKFVIKYGNDLLSGVCLKLPSGSEWIIELRKQDNVVLFDEGWPEFSKFYSLHFGHWLSFGYEGDSIFHIPYSSFAYLIEAPPRSTIH</sequence>
<evidence type="ECO:0000313" key="8">
    <source>
        <dbReference type="Proteomes" id="UP000290289"/>
    </source>
</evidence>
<dbReference type="InterPro" id="IPR015300">
    <property type="entry name" value="DNA-bd_pseudobarrel_sf"/>
</dbReference>
<evidence type="ECO:0000256" key="3">
    <source>
        <dbReference type="ARBA" id="ARBA00023125"/>
    </source>
</evidence>
<dbReference type="SUPFAM" id="SSF101936">
    <property type="entry name" value="DNA-binding pseudobarrel domain"/>
    <property type="match status" value="1"/>
</dbReference>
<keyword evidence="8" id="KW-1185">Reference proteome</keyword>
<dbReference type="Gene3D" id="2.40.330.10">
    <property type="entry name" value="DNA-binding pseudobarrel domain"/>
    <property type="match status" value="1"/>
</dbReference>
<name>A0A498IKE1_MALDO</name>
<comment type="caution">
    <text evidence="7">The sequence shown here is derived from an EMBL/GenBank/DDBJ whole genome shotgun (WGS) entry which is preliminary data.</text>
</comment>
<proteinExistence type="predicted"/>
<evidence type="ECO:0000313" key="7">
    <source>
        <dbReference type="EMBL" id="RXH82625.1"/>
    </source>
</evidence>
<dbReference type="GO" id="GO:0003677">
    <property type="term" value="F:DNA binding"/>
    <property type="evidence" value="ECO:0007669"/>
    <property type="project" value="UniProtKB-KW"/>
</dbReference>
<keyword evidence="2" id="KW-0805">Transcription regulation</keyword>
<protein>
    <recommendedName>
        <fullName evidence="6">TF-B3 domain-containing protein</fullName>
    </recommendedName>
</protein>
<comment type="subcellular location">
    <subcellularLocation>
        <location evidence="1">Nucleus</location>
    </subcellularLocation>
</comment>
<evidence type="ECO:0000256" key="1">
    <source>
        <dbReference type="ARBA" id="ARBA00004123"/>
    </source>
</evidence>
<dbReference type="AlphaFoldDB" id="A0A498IKE1"/>
<accession>A0A498IKE1</accession>
<evidence type="ECO:0000256" key="2">
    <source>
        <dbReference type="ARBA" id="ARBA00023015"/>
    </source>
</evidence>
<gene>
    <name evidence="7" type="ORF">DVH24_002397</name>
</gene>
<keyword evidence="3" id="KW-0238">DNA-binding</keyword>
<keyword evidence="4" id="KW-0804">Transcription</keyword>
<dbReference type="PROSITE" id="PS50863">
    <property type="entry name" value="B3"/>
    <property type="match status" value="1"/>
</dbReference>
<feature type="domain" description="TF-B3" evidence="6">
    <location>
        <begin position="31"/>
        <end position="91"/>
    </location>
</feature>
<dbReference type="Proteomes" id="UP000290289">
    <property type="component" value="Chromosome 11"/>
</dbReference>
<dbReference type="EMBL" id="RDQH01000337">
    <property type="protein sequence ID" value="RXH82625.1"/>
    <property type="molecule type" value="Genomic_DNA"/>
</dbReference>
<dbReference type="PANTHER" id="PTHR31920">
    <property type="entry name" value="B3 DOMAIN-CONTAINING"/>
    <property type="match status" value="1"/>
</dbReference>
<evidence type="ECO:0000256" key="5">
    <source>
        <dbReference type="ARBA" id="ARBA00023242"/>
    </source>
</evidence>
<dbReference type="PANTHER" id="PTHR31920:SF108">
    <property type="entry name" value="B3 DOMAIN-CONTAINING TRANSCRIPTION FACTOR VRN1-LIKE"/>
    <property type="match status" value="1"/>
</dbReference>
<reference evidence="7 8" key="1">
    <citation type="submission" date="2018-10" db="EMBL/GenBank/DDBJ databases">
        <title>A high-quality apple genome assembly.</title>
        <authorList>
            <person name="Hu J."/>
        </authorList>
    </citation>
    <scope>NUCLEOTIDE SEQUENCE [LARGE SCALE GENOMIC DNA]</scope>
    <source>
        <strain evidence="8">cv. HFTH1</strain>
        <tissue evidence="7">Young leaf</tissue>
    </source>
</reference>
<keyword evidence="5" id="KW-0539">Nucleus</keyword>
<dbReference type="GO" id="GO:0005634">
    <property type="term" value="C:nucleus"/>
    <property type="evidence" value="ECO:0007669"/>
    <property type="project" value="UniProtKB-SubCell"/>
</dbReference>
<dbReference type="InterPro" id="IPR003340">
    <property type="entry name" value="B3_DNA-bd"/>
</dbReference>
<dbReference type="InterPro" id="IPR050655">
    <property type="entry name" value="Plant_B3_domain"/>
</dbReference>
<evidence type="ECO:0000256" key="4">
    <source>
        <dbReference type="ARBA" id="ARBA00023163"/>
    </source>
</evidence>